<evidence type="ECO:0000313" key="2">
    <source>
        <dbReference type="Proteomes" id="UP000186230"/>
    </source>
</evidence>
<dbReference type="EMBL" id="CP016359">
    <property type="protein sequence ID" value="APU68439.1"/>
    <property type="molecule type" value="Genomic_DNA"/>
</dbReference>
<dbReference type="InterPro" id="IPR021354">
    <property type="entry name" value="DUF2975"/>
</dbReference>
<dbReference type="AlphaFoldDB" id="A0A1L7I4A0"/>
<dbReference type="KEGG" id="gfl:GRFL_1715"/>
<accession>A0A1L7I4A0</accession>
<gene>
    <name evidence="1" type="ORF">GRFL_1715</name>
</gene>
<reference evidence="1 2" key="1">
    <citation type="submission" date="2016-07" db="EMBL/GenBank/DDBJ databases">
        <title>Multi-omics approach to identify versatile polysaccharide utilization systems of a marine flavobacterium Gramella flava.</title>
        <authorList>
            <person name="Tang K."/>
        </authorList>
    </citation>
    <scope>NUCLEOTIDE SEQUENCE [LARGE SCALE GENOMIC DNA]</scope>
    <source>
        <strain evidence="1 2">JLT2011</strain>
    </source>
</reference>
<keyword evidence="2" id="KW-1185">Reference proteome</keyword>
<dbReference type="Pfam" id="PF11188">
    <property type="entry name" value="DUF2975"/>
    <property type="match status" value="1"/>
</dbReference>
<name>A0A1L7I4A0_9FLAO</name>
<sequence>MELILLLYVLFGGRVRPSSYFPEMLSIAESKMITIILLIIQLFVSALFIYAVKIILKLVSNFNSGKLFTQYQITGLKLAGQLIITVTLAKAALKFFEEATINSRVGIDINFDEGFGSFWLVIAIGLFFIYLSGIFSNAKQLKEENDLTV</sequence>
<proteinExistence type="predicted"/>
<dbReference type="Proteomes" id="UP000186230">
    <property type="component" value="Chromosome"/>
</dbReference>
<organism evidence="1 2">
    <name type="scientific">Christiangramia flava JLT2011</name>
    <dbReference type="NCBI Taxonomy" id="1229726"/>
    <lineage>
        <taxon>Bacteria</taxon>
        <taxon>Pseudomonadati</taxon>
        <taxon>Bacteroidota</taxon>
        <taxon>Flavobacteriia</taxon>
        <taxon>Flavobacteriales</taxon>
        <taxon>Flavobacteriaceae</taxon>
        <taxon>Christiangramia</taxon>
    </lineage>
</organism>
<protein>
    <submittedName>
        <fullName evidence="1">Uncharacterized protein</fullName>
    </submittedName>
</protein>
<dbReference type="RefSeq" id="WP_158091593.1">
    <property type="nucleotide sequence ID" value="NZ_AMRU01000001.1"/>
</dbReference>
<dbReference type="STRING" id="1229726.GRFL_1715"/>
<evidence type="ECO:0000313" key="1">
    <source>
        <dbReference type="EMBL" id="APU68439.1"/>
    </source>
</evidence>